<name>A0A9D7AH06_9GAMM</name>
<dbReference type="AlphaFoldDB" id="A0A9D7AH06"/>
<accession>A0A9D7AH06</accession>
<dbReference type="EMBL" id="JADRCQ010000001">
    <property type="protein sequence ID" value="MBK5072543.1"/>
    <property type="molecule type" value="Genomic_DNA"/>
</dbReference>
<evidence type="ECO:0000313" key="2">
    <source>
        <dbReference type="EMBL" id="MBK5175852.1"/>
    </source>
</evidence>
<organism evidence="2 3">
    <name type="scientific">Limnobaculum xujianqingii</name>
    <dbReference type="NCBI Taxonomy" id="2738837"/>
    <lineage>
        <taxon>Bacteria</taxon>
        <taxon>Pseudomonadati</taxon>
        <taxon>Pseudomonadota</taxon>
        <taxon>Gammaproteobacteria</taxon>
        <taxon>Enterobacterales</taxon>
        <taxon>Budviciaceae</taxon>
        <taxon>Limnobaculum</taxon>
    </lineage>
</organism>
<evidence type="ECO:0000313" key="1">
    <source>
        <dbReference type="EMBL" id="MBK5072543.1"/>
    </source>
</evidence>
<sequence length="194" mass="21596">MMDRKQRLVLISQVPAHDLEMDAFVRSQITEAKKIQLALKSFKTAVFSDCQAFMELIAEKYERKTGGIKGNVTFSSYDGSLQIQIKVQDSLAFGPELQVAKGIIDECFHEWSEGANANLRTLITDAFSVDQAGKLNTGRILSLRRIKIDDERWLQAMAAIADSLLVASSKTYINFKEKDDSGKLISISLDMAAV</sequence>
<reference evidence="2 4" key="1">
    <citation type="submission" date="2020-11" db="EMBL/GenBank/DDBJ databases">
        <title>Insectihabitans protaetiae gen. nov. sp. nov. and Insectihabitans allomyrinae sp. nov., isolated from larvae of Protaetia brevitarsis seulensis and Allomyrina dichotoma, respectively.</title>
        <authorList>
            <person name="Lee S.D."/>
            <person name="Byeon Y.-S."/>
            <person name="Kim S.-M."/>
            <person name="Yang H.L."/>
            <person name="Kim I.S."/>
        </authorList>
    </citation>
    <scope>NUCLEOTIDE SEQUENCE</scope>
    <source>
        <strain evidence="2">CWB-B4</strain>
        <strain evidence="1 4">CWB-B43</strain>
    </source>
</reference>
<evidence type="ECO:0000313" key="3">
    <source>
        <dbReference type="Proteomes" id="UP000807542"/>
    </source>
</evidence>
<protein>
    <submittedName>
        <fullName evidence="2">DUF3164 family protein</fullName>
    </submittedName>
</protein>
<comment type="caution">
    <text evidence="2">The sequence shown here is derived from an EMBL/GenBank/DDBJ whole genome shotgun (WGS) entry which is preliminary data.</text>
</comment>
<gene>
    <name evidence="2" type="ORF">I2492_05905</name>
    <name evidence="1" type="ORF">I2493_05905</name>
</gene>
<evidence type="ECO:0000313" key="4">
    <source>
        <dbReference type="Proteomes" id="UP001296969"/>
    </source>
</evidence>
<dbReference type="Proteomes" id="UP001296969">
    <property type="component" value="Unassembled WGS sequence"/>
</dbReference>
<dbReference type="EMBL" id="JADRCP010000001">
    <property type="protein sequence ID" value="MBK5175852.1"/>
    <property type="molecule type" value="Genomic_DNA"/>
</dbReference>
<dbReference type="Proteomes" id="UP000807542">
    <property type="component" value="Unassembled WGS sequence"/>
</dbReference>
<keyword evidence="4" id="KW-1185">Reference proteome</keyword>
<dbReference type="InterPro" id="IPR021505">
    <property type="entry name" value="Phage_B3_Orf6"/>
</dbReference>
<dbReference type="Pfam" id="PF11363">
    <property type="entry name" value="DUF3164"/>
    <property type="match status" value="1"/>
</dbReference>
<proteinExistence type="predicted"/>